<comment type="caution">
    <text evidence="2">The sequence shown here is derived from an EMBL/GenBank/DDBJ whole genome shotgun (WGS) entry which is preliminary data.</text>
</comment>
<comment type="similarity">
    <text evidence="1">Belongs to the Cu-Zn superoxide dismutase family.</text>
</comment>
<accession>A0ABV8TZX6</accession>
<evidence type="ECO:0000313" key="2">
    <source>
        <dbReference type="EMBL" id="MFC4335973.1"/>
    </source>
</evidence>
<proteinExistence type="inferred from homology"/>
<evidence type="ECO:0008006" key="4">
    <source>
        <dbReference type="Google" id="ProtNLM"/>
    </source>
</evidence>
<evidence type="ECO:0000313" key="3">
    <source>
        <dbReference type="Proteomes" id="UP001595823"/>
    </source>
</evidence>
<protein>
    <recommendedName>
        <fullName evidence="4">Superoxide dismutase, Cu-Zn family</fullName>
    </recommendedName>
</protein>
<name>A0ABV8TZX6_9ACTN</name>
<dbReference type="Gene3D" id="2.60.40.200">
    <property type="entry name" value="Superoxide dismutase, copper/zinc binding domain"/>
    <property type="match status" value="1"/>
</dbReference>
<evidence type="ECO:0000256" key="1">
    <source>
        <dbReference type="ARBA" id="ARBA00010457"/>
    </source>
</evidence>
<dbReference type="InterPro" id="IPR036423">
    <property type="entry name" value="SOD-like_Cu/Zn_dom_sf"/>
</dbReference>
<gene>
    <name evidence="2" type="ORF">ACFPET_12235</name>
</gene>
<sequence>MRAIATTTIVLLLGAHTSCGPGDDSDPEPLSGDADASAELAGVGEAHGSGVAELVLGDGTEVSLSVAGLDPDTAYISHLHDSGCGHDPPGGEHWLADPAEGMGEDNEIHLSLTTDGDGSAVETVSSPNTADERVKSIVVHIADEGDHDHGGSGDRVLCGDIEFS</sequence>
<dbReference type="EMBL" id="JBHSDK010000015">
    <property type="protein sequence ID" value="MFC4335973.1"/>
    <property type="molecule type" value="Genomic_DNA"/>
</dbReference>
<dbReference type="Proteomes" id="UP001595823">
    <property type="component" value="Unassembled WGS sequence"/>
</dbReference>
<dbReference type="RefSeq" id="WP_380621356.1">
    <property type="nucleotide sequence ID" value="NZ_JBHSDK010000015.1"/>
</dbReference>
<keyword evidence="3" id="KW-1185">Reference proteome</keyword>
<reference evidence="3" key="1">
    <citation type="journal article" date="2019" name="Int. J. Syst. Evol. Microbiol.">
        <title>The Global Catalogue of Microorganisms (GCM) 10K type strain sequencing project: providing services to taxonomists for standard genome sequencing and annotation.</title>
        <authorList>
            <consortium name="The Broad Institute Genomics Platform"/>
            <consortium name="The Broad Institute Genome Sequencing Center for Infectious Disease"/>
            <person name="Wu L."/>
            <person name="Ma J."/>
        </authorList>
    </citation>
    <scope>NUCLEOTIDE SEQUENCE [LARGE SCALE GENOMIC DNA]</scope>
    <source>
        <strain evidence="3">IBRC-M 10908</strain>
    </source>
</reference>
<organism evidence="2 3">
    <name type="scientific">Salininema proteolyticum</name>
    <dbReference type="NCBI Taxonomy" id="1607685"/>
    <lineage>
        <taxon>Bacteria</taxon>
        <taxon>Bacillati</taxon>
        <taxon>Actinomycetota</taxon>
        <taxon>Actinomycetes</taxon>
        <taxon>Glycomycetales</taxon>
        <taxon>Glycomycetaceae</taxon>
        <taxon>Salininema</taxon>
    </lineage>
</organism>
<dbReference type="SUPFAM" id="SSF49329">
    <property type="entry name" value="Cu,Zn superoxide dismutase-like"/>
    <property type="match status" value="1"/>
</dbReference>